<dbReference type="EMBL" id="DYWV01000113">
    <property type="protein sequence ID" value="HJF39928.1"/>
    <property type="molecule type" value="Genomic_DNA"/>
</dbReference>
<dbReference type="InterPro" id="IPR004843">
    <property type="entry name" value="Calcineurin-like_PHP"/>
</dbReference>
<dbReference type="SUPFAM" id="SSF56300">
    <property type="entry name" value="Metallo-dependent phosphatases"/>
    <property type="match status" value="1"/>
</dbReference>
<dbReference type="Proteomes" id="UP000749320">
    <property type="component" value="Unassembled WGS sequence"/>
</dbReference>
<proteinExistence type="predicted"/>
<evidence type="ECO:0000259" key="1">
    <source>
        <dbReference type="Pfam" id="PF00149"/>
    </source>
</evidence>
<dbReference type="InterPro" id="IPR029052">
    <property type="entry name" value="Metallo-depent_PP-like"/>
</dbReference>
<dbReference type="Pfam" id="PF00149">
    <property type="entry name" value="Metallophos"/>
    <property type="match status" value="1"/>
</dbReference>
<accession>A0A921G9X9</accession>
<name>A0A921G9X9_9FIRM</name>
<evidence type="ECO:0000313" key="2">
    <source>
        <dbReference type="EMBL" id="HJF39928.1"/>
    </source>
</evidence>
<evidence type="ECO:0000313" key="3">
    <source>
        <dbReference type="Proteomes" id="UP000749320"/>
    </source>
</evidence>
<dbReference type="AlphaFoldDB" id="A0A921G9X9"/>
<organism evidence="2 3">
    <name type="scientific">Thomasclavelia spiroformis</name>
    <dbReference type="NCBI Taxonomy" id="29348"/>
    <lineage>
        <taxon>Bacteria</taxon>
        <taxon>Bacillati</taxon>
        <taxon>Bacillota</taxon>
        <taxon>Erysipelotrichia</taxon>
        <taxon>Erysipelotrichales</taxon>
        <taxon>Coprobacillaceae</taxon>
        <taxon>Thomasclavelia</taxon>
    </lineage>
</organism>
<dbReference type="PANTHER" id="PTHR31302:SF0">
    <property type="entry name" value="TRANSMEMBRANE PROTEIN WITH METALLOPHOSPHOESTERASE DOMAIN"/>
    <property type="match status" value="1"/>
</dbReference>
<comment type="caution">
    <text evidence="2">The sequence shown here is derived from an EMBL/GenBank/DDBJ whole genome shotgun (WGS) entry which is preliminary data.</text>
</comment>
<dbReference type="GO" id="GO:0016787">
    <property type="term" value="F:hydrolase activity"/>
    <property type="evidence" value="ECO:0007669"/>
    <property type="project" value="InterPro"/>
</dbReference>
<reference evidence="2" key="2">
    <citation type="submission" date="2021-09" db="EMBL/GenBank/DDBJ databases">
        <authorList>
            <person name="Gilroy R."/>
        </authorList>
    </citation>
    <scope>NUCLEOTIDE SEQUENCE</scope>
    <source>
        <strain evidence="2">CHK193-16274</strain>
    </source>
</reference>
<reference evidence="2" key="1">
    <citation type="journal article" date="2021" name="PeerJ">
        <title>Extensive microbial diversity within the chicken gut microbiome revealed by metagenomics and culture.</title>
        <authorList>
            <person name="Gilroy R."/>
            <person name="Ravi A."/>
            <person name="Getino M."/>
            <person name="Pursley I."/>
            <person name="Horton D.L."/>
            <person name="Alikhan N.F."/>
            <person name="Baker D."/>
            <person name="Gharbi K."/>
            <person name="Hall N."/>
            <person name="Watson M."/>
            <person name="Adriaenssens E.M."/>
            <person name="Foster-Nyarko E."/>
            <person name="Jarju S."/>
            <person name="Secka A."/>
            <person name="Antonio M."/>
            <person name="Oren A."/>
            <person name="Chaudhuri R.R."/>
            <person name="La Ragione R."/>
            <person name="Hildebrand F."/>
            <person name="Pallen M.J."/>
        </authorList>
    </citation>
    <scope>NUCLEOTIDE SEQUENCE</scope>
    <source>
        <strain evidence="2">CHK193-16274</strain>
    </source>
</reference>
<protein>
    <submittedName>
        <fullName evidence="2">Metallophosphoesterase</fullName>
    </submittedName>
</protein>
<dbReference type="Gene3D" id="3.60.21.10">
    <property type="match status" value="1"/>
</dbReference>
<sequence length="631" mass="74856">MNDFTILHLSDLHIDREGKKLSILNENLLQDIQREMAVSENIIVVVTGDILNKAEYKYTDNVIAFFEKLYGTLGDKIKGLYIVPGNHDKIRNIMDESMVAKYDMLKRENKKQEFYQQYWKHLKMAFYEHIELLKDIYNIFPDNITFPKNIEKETYGVETIQIGSKNLCFLLFNTAWSCLGENDERHLLLGDFQMEEIKRQFIQKSNELDGAFDLTIAVAHHPIDWLDGREENMMKADILCNNSLNANIYICGHTHNRDVINWQNNRHSMTTLVSGLGWPDGNTNHPYAHTYSSYVFNLDVNSIDVYVRSSDDNYIFEPDFRIYTEKRNKEYNKIVMPINSCKTQAYFNLGTVKERSPKACYITDDIVHDLRRYAVLLGEIRSSIAHHLEKIKMDIYDNVTIDLISKKRIRTEDYGRICLQWEDFLFRGAKANRQFKYLLEGKDPLMYMQFTTYLQQICRTVHDVFYKKWPELRLRVHFRYRKREAPNRYAQLCLYGKDFDNYMMGDLEWGELLEKAYEAQQPLIASVNERYCGKSFEKNKTKTNAQWTDFITAIPKFRKNHFIKRDTLTEEISISRPLLTFGVTIYREEDRRILYLLDYLRIDEIIGDAIKDFLYYFPINIVRYIKSLNKS</sequence>
<feature type="domain" description="Calcineurin-like phosphoesterase" evidence="1">
    <location>
        <begin position="4"/>
        <end position="256"/>
    </location>
</feature>
<dbReference type="PANTHER" id="PTHR31302">
    <property type="entry name" value="TRANSMEMBRANE PROTEIN WITH METALLOPHOSPHOESTERASE DOMAIN-RELATED"/>
    <property type="match status" value="1"/>
</dbReference>
<dbReference type="InterPro" id="IPR051158">
    <property type="entry name" value="Metallophosphoesterase_sf"/>
</dbReference>
<gene>
    <name evidence="2" type="ORF">K8V91_03310</name>
</gene>